<gene>
    <name evidence="3" type="ORF">ACFQPB_02025</name>
</gene>
<dbReference type="InterPro" id="IPR014440">
    <property type="entry name" value="HCCAis_GSTk"/>
</dbReference>
<dbReference type="EC" id="5.99.1.4" evidence="1"/>
<keyword evidence="1 3" id="KW-0413">Isomerase</keyword>
<dbReference type="Pfam" id="PF01323">
    <property type="entry name" value="DSBA"/>
    <property type="match status" value="1"/>
</dbReference>
<dbReference type="PANTHER" id="PTHR42943:SF2">
    <property type="entry name" value="GLUTATHIONE S-TRANSFERASE KAPPA 1"/>
    <property type="match status" value="1"/>
</dbReference>
<protein>
    <recommendedName>
        <fullName evidence="1">2-hydroxychromene-2-carboxylate isomerase</fullName>
        <ecNumber evidence="1">5.99.1.4</ecNumber>
    </recommendedName>
</protein>
<dbReference type="InterPro" id="IPR036249">
    <property type="entry name" value="Thioredoxin-like_sf"/>
</dbReference>
<evidence type="ECO:0000256" key="1">
    <source>
        <dbReference type="PIRNR" id="PIRNR006386"/>
    </source>
</evidence>
<comment type="similarity">
    <text evidence="1">Belongs to the GST superfamily. NadH family.</text>
</comment>
<organism evidence="3 4">
    <name type="scientific">Hydrogenophaga atypica</name>
    <dbReference type="NCBI Taxonomy" id="249409"/>
    <lineage>
        <taxon>Bacteria</taxon>
        <taxon>Pseudomonadati</taxon>
        <taxon>Pseudomonadota</taxon>
        <taxon>Betaproteobacteria</taxon>
        <taxon>Burkholderiales</taxon>
        <taxon>Comamonadaceae</taxon>
        <taxon>Hydrogenophaga</taxon>
    </lineage>
</organism>
<dbReference type="Proteomes" id="UP001596501">
    <property type="component" value="Unassembled WGS sequence"/>
</dbReference>
<keyword evidence="4" id="KW-1185">Reference proteome</keyword>
<comment type="catalytic activity">
    <reaction evidence="1">
        <text>2-hydroxychromene-2-carboxylate = (3E)-4-(2-hydroxyphenyl)-2-oxobut-3-enoate</text>
        <dbReference type="Rhea" id="RHEA:27401"/>
        <dbReference type="ChEBI" id="CHEBI:59350"/>
        <dbReference type="ChEBI" id="CHEBI:59353"/>
        <dbReference type="EC" id="5.99.1.4"/>
    </reaction>
</comment>
<dbReference type="InterPro" id="IPR044087">
    <property type="entry name" value="NahD-like"/>
</dbReference>
<dbReference type="EMBL" id="JBHTCA010000001">
    <property type="protein sequence ID" value="MFC7407633.1"/>
    <property type="molecule type" value="Genomic_DNA"/>
</dbReference>
<proteinExistence type="inferred from homology"/>
<dbReference type="GO" id="GO:0016853">
    <property type="term" value="F:isomerase activity"/>
    <property type="evidence" value="ECO:0007669"/>
    <property type="project" value="UniProtKB-KW"/>
</dbReference>
<dbReference type="InterPro" id="IPR001853">
    <property type="entry name" value="DSBA-like_thioredoxin_dom"/>
</dbReference>
<evidence type="ECO:0000313" key="4">
    <source>
        <dbReference type="Proteomes" id="UP001596501"/>
    </source>
</evidence>
<name>A0ABW2QK19_9BURK</name>
<dbReference type="CDD" id="cd03022">
    <property type="entry name" value="DsbA_HCCA_Iso"/>
    <property type="match status" value="1"/>
</dbReference>
<dbReference type="Gene3D" id="3.40.30.10">
    <property type="entry name" value="Glutaredoxin"/>
    <property type="match status" value="1"/>
</dbReference>
<dbReference type="RefSeq" id="WP_382219381.1">
    <property type="nucleotide sequence ID" value="NZ_JBHTCA010000001.1"/>
</dbReference>
<evidence type="ECO:0000313" key="3">
    <source>
        <dbReference type="EMBL" id="MFC7407633.1"/>
    </source>
</evidence>
<reference evidence="4" key="1">
    <citation type="journal article" date="2019" name="Int. J. Syst. Evol. Microbiol.">
        <title>The Global Catalogue of Microorganisms (GCM) 10K type strain sequencing project: providing services to taxonomists for standard genome sequencing and annotation.</title>
        <authorList>
            <consortium name="The Broad Institute Genomics Platform"/>
            <consortium name="The Broad Institute Genome Sequencing Center for Infectious Disease"/>
            <person name="Wu L."/>
            <person name="Ma J."/>
        </authorList>
    </citation>
    <scope>NUCLEOTIDE SEQUENCE [LARGE SCALE GENOMIC DNA]</scope>
    <source>
        <strain evidence="4">CGMCC 1.12371</strain>
    </source>
</reference>
<comment type="caution">
    <text evidence="3">The sequence shown here is derived from an EMBL/GenBank/DDBJ whole genome shotgun (WGS) entry which is preliminary data.</text>
</comment>
<dbReference type="SUPFAM" id="SSF52833">
    <property type="entry name" value="Thioredoxin-like"/>
    <property type="match status" value="1"/>
</dbReference>
<feature type="domain" description="DSBA-like thioredoxin" evidence="2">
    <location>
        <begin position="3"/>
        <end position="200"/>
    </location>
</feature>
<dbReference type="InterPro" id="IPR051924">
    <property type="entry name" value="GST_Kappa/NadH"/>
</dbReference>
<dbReference type="PANTHER" id="PTHR42943">
    <property type="entry name" value="GLUTATHIONE S-TRANSFERASE KAPPA"/>
    <property type="match status" value="1"/>
</dbReference>
<evidence type="ECO:0000259" key="2">
    <source>
        <dbReference type="Pfam" id="PF01323"/>
    </source>
</evidence>
<accession>A0ABW2QK19</accession>
<dbReference type="PIRSF" id="PIRSF006386">
    <property type="entry name" value="HCCAis_GSTk"/>
    <property type="match status" value="1"/>
</dbReference>
<sequence>MKTITFFYDVISPYAHLAFKAWPQAMAGVGHRVRHVPVLFAGVLAHHGQLGPAEIAPKRDWTYRQVAWLAHRAGVRLDMPVHHPFNPLALLRLAAACALSPAAQGGTNRFVTEALFHHVWHGGGDPNDPVRLAGLQQRLAEHMAECGHPMSEPDSPEVKQRLRANTEAAIAAGVFGVPTFEVDGRLFWGQDALPMLRAYLEGDAWFSSGAWEAAAQVGAGVARAR</sequence>